<dbReference type="Proteomes" id="UP000298112">
    <property type="component" value="Unassembled WGS sequence"/>
</dbReference>
<proteinExistence type="predicted"/>
<comment type="caution">
    <text evidence="5">The sequence shown here is derived from an EMBL/GenBank/DDBJ whole genome shotgun (WGS) entry which is preliminary data.</text>
</comment>
<dbReference type="PANTHER" id="PTHR46796">
    <property type="entry name" value="HTH-TYPE TRANSCRIPTIONAL ACTIVATOR RHAS-RELATED"/>
    <property type="match status" value="1"/>
</dbReference>
<organism evidence="5 6">
    <name type="scientific">Leptospira vanthielii</name>
    <dbReference type="NCBI Taxonomy" id="293085"/>
    <lineage>
        <taxon>Bacteria</taxon>
        <taxon>Pseudomonadati</taxon>
        <taxon>Spirochaetota</taxon>
        <taxon>Spirochaetia</taxon>
        <taxon>Leptospirales</taxon>
        <taxon>Leptospiraceae</taxon>
        <taxon>Leptospira</taxon>
    </lineage>
</organism>
<evidence type="ECO:0000256" key="1">
    <source>
        <dbReference type="ARBA" id="ARBA00023015"/>
    </source>
</evidence>
<dbReference type="Pfam" id="PF12833">
    <property type="entry name" value="HTH_18"/>
    <property type="match status" value="1"/>
</dbReference>
<dbReference type="PANTHER" id="PTHR46796:SF13">
    <property type="entry name" value="HTH-TYPE TRANSCRIPTIONAL ACTIVATOR RHAS"/>
    <property type="match status" value="1"/>
</dbReference>
<evidence type="ECO:0000259" key="4">
    <source>
        <dbReference type="PROSITE" id="PS01124"/>
    </source>
</evidence>
<keyword evidence="6" id="KW-1185">Reference proteome</keyword>
<dbReference type="Gene3D" id="1.10.10.60">
    <property type="entry name" value="Homeodomain-like"/>
    <property type="match status" value="1"/>
</dbReference>
<dbReference type="SMART" id="SM00342">
    <property type="entry name" value="HTH_ARAC"/>
    <property type="match status" value="1"/>
</dbReference>
<accession>A0ABY2NQE2</accession>
<dbReference type="InterPro" id="IPR050204">
    <property type="entry name" value="AraC_XylS_family_regulators"/>
</dbReference>
<dbReference type="InterPro" id="IPR046532">
    <property type="entry name" value="DUF6597"/>
</dbReference>
<evidence type="ECO:0000313" key="5">
    <source>
        <dbReference type="EMBL" id="TGM58233.1"/>
    </source>
</evidence>
<sequence>MKILSYFPSPELLPYVQKYLIIESENGIENRILPNPHLVLSFQLKGTLRSFESNNLYDLPRAGIAGFRKSARKIIYSKNSSALLVILTEIGACAFFKEPISDFYGKTLSLEELIPKQILRNTEEQLFSCKSDIGRISLIENFLLQNQKERMVDPILRQTLLKIQKSNGNIKIRDLTQGLPISLDSLEKKFKDSIGTTLKHYSNLLRIRSVISAYSEQTNLTDLAYGAGYFDQSHFNKEFKLYTGDSPKFFFQHPQNW</sequence>
<feature type="domain" description="HTH araC/xylS-type" evidence="4">
    <location>
        <begin position="153"/>
        <end position="253"/>
    </location>
</feature>
<dbReference type="SUPFAM" id="SSF46689">
    <property type="entry name" value="Homeodomain-like"/>
    <property type="match status" value="1"/>
</dbReference>
<protein>
    <submittedName>
        <fullName evidence="5">AraC family transcriptional regulator</fullName>
    </submittedName>
</protein>
<dbReference type="EMBL" id="RQHF01000015">
    <property type="protein sequence ID" value="TGM58233.1"/>
    <property type="molecule type" value="Genomic_DNA"/>
</dbReference>
<evidence type="ECO:0000256" key="2">
    <source>
        <dbReference type="ARBA" id="ARBA00023125"/>
    </source>
</evidence>
<dbReference type="Pfam" id="PF20240">
    <property type="entry name" value="DUF6597"/>
    <property type="match status" value="1"/>
</dbReference>
<name>A0ABY2NQE2_9LEPT</name>
<dbReference type="InterPro" id="IPR018060">
    <property type="entry name" value="HTH_AraC"/>
</dbReference>
<dbReference type="PROSITE" id="PS01124">
    <property type="entry name" value="HTH_ARAC_FAMILY_2"/>
    <property type="match status" value="1"/>
</dbReference>
<keyword evidence="3" id="KW-0804">Transcription</keyword>
<gene>
    <name evidence="5" type="ORF">EHQ95_08155</name>
</gene>
<keyword evidence="1" id="KW-0805">Transcription regulation</keyword>
<keyword evidence="2" id="KW-0238">DNA-binding</keyword>
<evidence type="ECO:0000313" key="6">
    <source>
        <dbReference type="Proteomes" id="UP000298112"/>
    </source>
</evidence>
<reference evidence="6" key="1">
    <citation type="journal article" date="2019" name="PLoS Negl. Trop. Dis.">
        <title>Revisiting the worldwide diversity of Leptospira species in the environment.</title>
        <authorList>
            <person name="Vincent A.T."/>
            <person name="Schiettekatte O."/>
            <person name="Bourhy P."/>
            <person name="Veyrier F.J."/>
            <person name="Picardeau M."/>
        </authorList>
    </citation>
    <scope>NUCLEOTIDE SEQUENCE [LARGE SCALE GENOMIC DNA]</scope>
    <source>
        <strain evidence="6">201601955</strain>
    </source>
</reference>
<dbReference type="InterPro" id="IPR009057">
    <property type="entry name" value="Homeodomain-like_sf"/>
</dbReference>
<evidence type="ECO:0000256" key="3">
    <source>
        <dbReference type="ARBA" id="ARBA00023163"/>
    </source>
</evidence>
<dbReference type="RefSeq" id="WP_135658236.1">
    <property type="nucleotide sequence ID" value="NZ_RQHF01000015.1"/>
</dbReference>